<dbReference type="AlphaFoldDB" id="A0A1P8WCA6"/>
<evidence type="ECO:0000313" key="1">
    <source>
        <dbReference type="EMBL" id="APZ91691.1"/>
    </source>
</evidence>
<protein>
    <submittedName>
        <fullName evidence="1">Putative phosphohydrolase (DHH superfamily)</fullName>
    </submittedName>
</protein>
<dbReference type="SUPFAM" id="SSF64182">
    <property type="entry name" value="DHH phosphoesterases"/>
    <property type="match status" value="1"/>
</dbReference>
<proteinExistence type="predicted"/>
<sequence length="324" mass="36277">MSTDAFRYRLITRSDFDGLVCAALLRELQMLDDILFVHPKDMQDGLIEVTSRDIITNLPYAPNCHLCFDHHCSEAVRNGSVVRTNYILDPDADSAARVVYNYFGGAARFHNVSTEMMEAVDKADSARFTREEIMAPKDWALLNFIMDPRTGLGRFREFRISNYQLMMALVDFCRTHTIKEIMALPDVRERVDLYNSQRKDFLDQISRCSGVYGNAVVLDFRNEETIYSGNRFLVYALFPECNVSIHLLRSRVPETTVVAIGKSILNRTNPVDIGSLCLQHGGGGHAAAGTCQIAADEADELLPSIVRVVDASIEPIESAAEANV</sequence>
<organism evidence="1 2">
    <name type="scientific">Fuerstiella marisgermanici</name>
    <dbReference type="NCBI Taxonomy" id="1891926"/>
    <lineage>
        <taxon>Bacteria</taxon>
        <taxon>Pseudomonadati</taxon>
        <taxon>Planctomycetota</taxon>
        <taxon>Planctomycetia</taxon>
        <taxon>Planctomycetales</taxon>
        <taxon>Planctomycetaceae</taxon>
        <taxon>Fuerstiella</taxon>
    </lineage>
</organism>
<dbReference type="GO" id="GO:0016787">
    <property type="term" value="F:hydrolase activity"/>
    <property type="evidence" value="ECO:0007669"/>
    <property type="project" value="UniProtKB-KW"/>
</dbReference>
<gene>
    <name evidence="1" type="ORF">Fuma_01282</name>
</gene>
<keyword evidence="1" id="KW-0378">Hydrolase</keyword>
<dbReference type="OrthoDB" id="105221at2"/>
<dbReference type="Proteomes" id="UP000187735">
    <property type="component" value="Chromosome"/>
</dbReference>
<dbReference type="KEGG" id="fmr:Fuma_01282"/>
<dbReference type="STRING" id="1891926.Fuma_01282"/>
<dbReference type="InterPro" id="IPR016877">
    <property type="entry name" value="UCP028235"/>
</dbReference>
<name>A0A1P8WCA6_9PLAN</name>
<dbReference type="EMBL" id="CP017641">
    <property type="protein sequence ID" value="APZ91691.1"/>
    <property type="molecule type" value="Genomic_DNA"/>
</dbReference>
<evidence type="ECO:0000313" key="2">
    <source>
        <dbReference type="Proteomes" id="UP000187735"/>
    </source>
</evidence>
<keyword evidence="2" id="KW-1185">Reference proteome</keyword>
<reference evidence="1 2" key="1">
    <citation type="journal article" date="2016" name="Front. Microbiol.">
        <title>Fuerstia marisgermanicae gen. nov., sp. nov., an Unusual Member of the Phylum Planctomycetes from the German Wadden Sea.</title>
        <authorList>
            <person name="Kohn T."/>
            <person name="Heuer A."/>
            <person name="Jogler M."/>
            <person name="Vollmers J."/>
            <person name="Boedeker C."/>
            <person name="Bunk B."/>
            <person name="Rast P."/>
            <person name="Borchert D."/>
            <person name="Glockner I."/>
            <person name="Freese H.M."/>
            <person name="Klenk H.P."/>
            <person name="Overmann J."/>
            <person name="Kaster A.K."/>
            <person name="Rohde M."/>
            <person name="Wiegand S."/>
            <person name="Jogler C."/>
        </authorList>
    </citation>
    <scope>NUCLEOTIDE SEQUENCE [LARGE SCALE GENOMIC DNA]</scope>
    <source>
        <strain evidence="1 2">NH11</strain>
    </source>
</reference>
<dbReference type="RefSeq" id="WP_077023412.1">
    <property type="nucleotide sequence ID" value="NZ_CP017641.1"/>
</dbReference>
<dbReference type="PIRSF" id="PIRSF028235">
    <property type="entry name" value="UCP028235"/>
    <property type="match status" value="1"/>
</dbReference>
<dbReference type="InterPro" id="IPR038763">
    <property type="entry name" value="DHH_sf"/>
</dbReference>
<accession>A0A1P8WCA6</accession>